<dbReference type="RefSeq" id="WP_106588159.1">
    <property type="nucleotide sequence ID" value="NZ_PYAV01000004.1"/>
</dbReference>
<dbReference type="PROSITE" id="PS51272">
    <property type="entry name" value="SLH"/>
    <property type="match status" value="3"/>
</dbReference>
<feature type="domain" description="SLH" evidence="3">
    <location>
        <begin position="142"/>
        <end position="205"/>
    </location>
</feature>
<evidence type="ECO:0000256" key="1">
    <source>
        <dbReference type="ARBA" id="ARBA00022729"/>
    </source>
</evidence>
<protein>
    <submittedName>
        <fullName evidence="4">S-layer family protein</fullName>
    </submittedName>
</protein>
<keyword evidence="5" id="KW-1185">Reference proteome</keyword>
<dbReference type="InterPro" id="IPR014044">
    <property type="entry name" value="CAP_dom"/>
</dbReference>
<dbReference type="InterPro" id="IPR029410">
    <property type="entry name" value="CAP_assoc"/>
</dbReference>
<dbReference type="Gene3D" id="3.40.33.10">
    <property type="entry name" value="CAP"/>
    <property type="match status" value="1"/>
</dbReference>
<dbReference type="Pfam" id="PF14504">
    <property type="entry name" value="CAP_assoc_N"/>
    <property type="match status" value="1"/>
</dbReference>
<feature type="domain" description="SLH" evidence="3">
    <location>
        <begin position="23"/>
        <end position="86"/>
    </location>
</feature>
<proteinExistence type="predicted"/>
<dbReference type="CDD" id="cd05379">
    <property type="entry name" value="CAP_bacterial"/>
    <property type="match status" value="1"/>
</dbReference>
<dbReference type="InterPro" id="IPR035940">
    <property type="entry name" value="CAP_sf"/>
</dbReference>
<dbReference type="PANTHER" id="PTHR43308:SF5">
    <property type="entry name" value="S-LAYER PROTEIN _ PEPTIDOGLYCAN ENDO-BETA-N-ACETYLGLUCOSAMINIDASE"/>
    <property type="match status" value="1"/>
</dbReference>
<evidence type="ECO:0000313" key="5">
    <source>
        <dbReference type="Proteomes" id="UP000242310"/>
    </source>
</evidence>
<sequence length="589" mass="66337">MKKAWIGGSAVVALTAALTTTSASATTFTDIEDHWAADQIMEMSEAGYIQGYADQTFRPNAEISRAEASAMLSRAFELEGDIEAGSAFSDIDSEHPLIHYISAAVENEILRGYADNRFQPNAEITRAETAVMLERIAGFDPEETRSFPDTNSHWAVSSIENLAGNNIINGYSNNYYGPDDAVSRAEFSNMLSSTLHYLEHQLENISYEDLQTVVTEEHNQVIEVDPFIDSVVVEHNDVRISGDSVQNVEVFDDVTNLYFNDVIVEEPVHFHGSTITMDHNTRIQEIVYYNDLGVYLGPNTLDKEMFTFTPGSDSASLYFYEDDSLSDLEPPVYSISHHHIELGDPARTLTATHGEPERISPSRQGFDWHTYHDEYEDFESFAVYDDEVVGFLTFHQSFDNPEGLEMGTTQEETEEAMDEMQDLALFSPGYDTLSEEDEALVEMHVRARDFGPPTPEQDETLEKAIANQMFDYINAERVHEGVEPLEWSDEIADVSREHSDDMAVNNYINRENQDGVSLADRFNDADISEYNYADASVRGGFGFGRTIHRGLMNRNFDRDTFLDEDVDAIGIGVALHDDNHRYTHTFGSE</sequence>
<feature type="signal peptide" evidence="2">
    <location>
        <begin position="1"/>
        <end position="25"/>
    </location>
</feature>
<dbReference type="Pfam" id="PF00188">
    <property type="entry name" value="CAP"/>
    <property type="match status" value="1"/>
</dbReference>
<dbReference type="Proteomes" id="UP000242310">
    <property type="component" value="Unassembled WGS sequence"/>
</dbReference>
<dbReference type="SUPFAM" id="SSF55797">
    <property type="entry name" value="PR-1-like"/>
    <property type="match status" value="1"/>
</dbReference>
<dbReference type="PANTHER" id="PTHR43308">
    <property type="entry name" value="OUTER MEMBRANE PROTEIN ALPHA-RELATED"/>
    <property type="match status" value="1"/>
</dbReference>
<organism evidence="4 5">
    <name type="scientific">Salsuginibacillus halophilus</name>
    <dbReference type="NCBI Taxonomy" id="517424"/>
    <lineage>
        <taxon>Bacteria</taxon>
        <taxon>Bacillati</taxon>
        <taxon>Bacillota</taxon>
        <taxon>Bacilli</taxon>
        <taxon>Bacillales</taxon>
        <taxon>Bacillaceae</taxon>
        <taxon>Salsuginibacillus</taxon>
    </lineage>
</organism>
<comment type="caution">
    <text evidence="4">The sequence shown here is derived from an EMBL/GenBank/DDBJ whole genome shotgun (WGS) entry which is preliminary data.</text>
</comment>
<dbReference type="OrthoDB" id="9783944at2"/>
<name>A0A2P8HQU6_9BACI</name>
<dbReference type="InterPro" id="IPR001119">
    <property type="entry name" value="SLH_dom"/>
</dbReference>
<dbReference type="InterPro" id="IPR051465">
    <property type="entry name" value="Cell_Envelope_Struct_Comp"/>
</dbReference>
<reference evidence="4 5" key="1">
    <citation type="submission" date="2018-03" db="EMBL/GenBank/DDBJ databases">
        <title>Genomic Encyclopedia of Type Strains, Phase III (KMG-III): the genomes of soil and plant-associated and newly described type strains.</title>
        <authorList>
            <person name="Whitman W."/>
        </authorList>
    </citation>
    <scope>NUCLEOTIDE SEQUENCE [LARGE SCALE GENOMIC DNA]</scope>
    <source>
        <strain evidence="4 5">CGMCC 1.07653</strain>
    </source>
</reference>
<evidence type="ECO:0000256" key="2">
    <source>
        <dbReference type="SAM" id="SignalP"/>
    </source>
</evidence>
<evidence type="ECO:0000313" key="4">
    <source>
        <dbReference type="EMBL" id="PSL48591.1"/>
    </source>
</evidence>
<accession>A0A2P8HQU6</accession>
<evidence type="ECO:0000259" key="3">
    <source>
        <dbReference type="PROSITE" id="PS51272"/>
    </source>
</evidence>
<feature type="chain" id="PRO_5015175593" evidence="2">
    <location>
        <begin position="26"/>
        <end position="589"/>
    </location>
</feature>
<keyword evidence="1 2" id="KW-0732">Signal</keyword>
<feature type="domain" description="SLH" evidence="3">
    <location>
        <begin position="87"/>
        <end position="141"/>
    </location>
</feature>
<gene>
    <name evidence="4" type="ORF">B0H94_104192</name>
</gene>
<dbReference type="EMBL" id="PYAV01000004">
    <property type="protein sequence ID" value="PSL48591.1"/>
    <property type="molecule type" value="Genomic_DNA"/>
</dbReference>
<dbReference type="AlphaFoldDB" id="A0A2P8HQU6"/>
<dbReference type="Pfam" id="PF00395">
    <property type="entry name" value="SLH"/>
    <property type="match status" value="3"/>
</dbReference>